<evidence type="ECO:0000256" key="11">
    <source>
        <dbReference type="SAM" id="SignalP"/>
    </source>
</evidence>
<dbReference type="PANTHER" id="PTHR10150:SF0">
    <property type="entry name" value="DNA REPAIR ENDONUCLEASE XPF"/>
    <property type="match status" value="1"/>
</dbReference>
<dbReference type="InParanoid" id="A9UP80"/>
<proteinExistence type="inferred from homology"/>
<keyword evidence="5" id="KW-0227">DNA damage</keyword>
<keyword evidence="7" id="KW-0238">DNA-binding</keyword>
<dbReference type="PANTHER" id="PTHR10150">
    <property type="entry name" value="DNA REPAIR ENDONUCLEASE XPF"/>
    <property type="match status" value="1"/>
</dbReference>
<dbReference type="Pfam" id="PF02732">
    <property type="entry name" value="ERCC4"/>
    <property type="match status" value="1"/>
</dbReference>
<dbReference type="KEGG" id="mbr:MONBRDRAFT_13638"/>
<feature type="signal peptide" evidence="11">
    <location>
        <begin position="1"/>
        <end position="19"/>
    </location>
</feature>
<evidence type="ECO:0000256" key="8">
    <source>
        <dbReference type="ARBA" id="ARBA00023204"/>
    </source>
</evidence>
<keyword evidence="9" id="KW-0539">Nucleus</keyword>
<keyword evidence="11" id="KW-0732">Signal</keyword>
<accession>A9UP80</accession>
<dbReference type="InterPro" id="IPR047520">
    <property type="entry name" value="XPF_nuclease"/>
</dbReference>
<dbReference type="GeneID" id="5887675"/>
<dbReference type="SUPFAM" id="SSF47781">
    <property type="entry name" value="RuvA domain 2-like"/>
    <property type="match status" value="1"/>
</dbReference>
<evidence type="ECO:0000256" key="2">
    <source>
        <dbReference type="ARBA" id="ARBA00010015"/>
    </source>
</evidence>
<dbReference type="InterPro" id="IPR011335">
    <property type="entry name" value="Restrct_endonuc-II-like"/>
</dbReference>
<feature type="non-terminal residue" evidence="13">
    <location>
        <position position="1"/>
    </location>
</feature>
<dbReference type="RefSeq" id="XP_001742589.1">
    <property type="nucleotide sequence ID" value="XM_001742537.1"/>
</dbReference>
<organism evidence="13 14">
    <name type="scientific">Monosiga brevicollis</name>
    <name type="common">Choanoflagellate</name>
    <dbReference type="NCBI Taxonomy" id="81824"/>
    <lineage>
        <taxon>Eukaryota</taxon>
        <taxon>Choanoflagellata</taxon>
        <taxon>Craspedida</taxon>
        <taxon>Salpingoecidae</taxon>
        <taxon>Monosiga</taxon>
    </lineage>
</organism>
<dbReference type="SMART" id="SM00891">
    <property type="entry name" value="ERCC4"/>
    <property type="match status" value="1"/>
</dbReference>
<dbReference type="GO" id="GO:0000014">
    <property type="term" value="F:single-stranded DNA endodeoxyribonuclease activity"/>
    <property type="evidence" value="ECO:0000318"/>
    <property type="project" value="GO_Central"/>
</dbReference>
<keyword evidence="8" id="KW-0234">DNA repair</keyword>
<feature type="chain" id="PRO_5002744597" description="ERCC4 domain-containing protein" evidence="11">
    <location>
        <begin position="20"/>
        <end position="880"/>
    </location>
</feature>
<evidence type="ECO:0000256" key="3">
    <source>
        <dbReference type="ARBA" id="ARBA00022722"/>
    </source>
</evidence>
<sequence>RGMGLERVLLSVLALYCDPRLLVLVINVNQTEQELLMEDLTGIMPQHPPMSMTNEQTSLERETLYLRGGVVFVTSRILVVDMLTNRLPMDKVAGLVVANAHLVTPTTSEAFILRLYRHANRVGFIKAVTDNPYAFVSGFNTVERVLRCLWVTKLHIWPRFQRDVIKDLQVHENRLAVFEVPLTKNMARVQQALVRLMSSSLTQLKKLRPSLDMTHLTAESGLFQNFSTILRRQLDGVWHTIGKQTRQLIKDLSTLRDLAVFLDQYDAVTFYHYLQTLRASEYAFTHTSYWVLLDATDDLFEFAKCRVFPRDADAAPGSETEKTDATGRARRAASGIDPAVDRIERNPKWSAYQEQIDIWQRAAEVSPPLWRPNQPCCRTLVLVRDERTARQLRAVMHRGQEYVLNMQLRRYRAWRVRTSRLRPKAMWVHLRQADLLYTSWFGFPSLRVRVFSANGVLKRNSTQASGVSPQADDDSQGELEDEIRADYALPPDEDLAANFGEFGETGFHVIIHAYHREGGVQGSRLARLLLDLQPNNVLIYDLNIVVVRELELHAHVASHPIEVALLTLDTSFQEQQYLSSLRQEKEAFTYVISAKRSMAFPDGRLGLRQKDERQLALRPEDQNVSTRQAGGRRATAGTRPKVIVDMREFRSSLPSILHEFGIDVEPVTLLVGDYVLSPEICVERKSLPDLIGSLKSGRLYNQALQMSQHYPKPILLVEIDESKPYSLVAANESLGSDLEFKTTLARLVLLTLHFPKLRIFWCNSPHSTAQLFYEMKRRGAEPDGEQAAAIGVDMEDGHLSDSRYASEPEAVLRSMPGVTPANVYRIMSGIGSLRELATASQDRIRDLCGGPTLGDQLYRFLQNEAVETSATSSAKGASRN</sequence>
<feature type="compositionally biased region" description="Basic and acidic residues" evidence="10">
    <location>
        <begin position="313"/>
        <end position="327"/>
    </location>
</feature>
<dbReference type="STRING" id="81824.A9UP80"/>
<feature type="region of interest" description="Disordered" evidence="10">
    <location>
        <begin position="313"/>
        <end position="333"/>
    </location>
</feature>
<keyword evidence="3" id="KW-0540">Nuclease</keyword>
<dbReference type="CDD" id="cd20078">
    <property type="entry name" value="XPF_nuclease_XPF_euk"/>
    <property type="match status" value="1"/>
</dbReference>
<evidence type="ECO:0000313" key="13">
    <source>
        <dbReference type="EMBL" id="EDQ92827.1"/>
    </source>
</evidence>
<dbReference type="FunCoup" id="A9UP80">
    <property type="interactions" value="1377"/>
</dbReference>
<keyword evidence="14" id="KW-1185">Reference proteome</keyword>
<evidence type="ECO:0000256" key="10">
    <source>
        <dbReference type="SAM" id="MobiDB-lite"/>
    </source>
</evidence>
<dbReference type="Gene3D" id="3.40.50.10130">
    <property type="match status" value="1"/>
</dbReference>
<keyword evidence="6" id="KW-0378">Hydrolase</keyword>
<dbReference type="InterPro" id="IPR006166">
    <property type="entry name" value="ERCC4_domain"/>
</dbReference>
<evidence type="ECO:0000256" key="7">
    <source>
        <dbReference type="ARBA" id="ARBA00023125"/>
    </source>
</evidence>
<feature type="domain" description="ERCC4" evidence="12">
    <location>
        <begin position="641"/>
        <end position="721"/>
    </location>
</feature>
<evidence type="ECO:0000256" key="5">
    <source>
        <dbReference type="ARBA" id="ARBA00022763"/>
    </source>
</evidence>
<comment type="similarity">
    <text evidence="2">Belongs to the XPF family.</text>
</comment>
<gene>
    <name evidence="13" type="ORF">MONBRDRAFT_13638</name>
</gene>
<dbReference type="GO" id="GO:1901255">
    <property type="term" value="P:nucleotide-excision repair involved in interstrand cross-link repair"/>
    <property type="evidence" value="ECO:0000318"/>
    <property type="project" value="GO_Central"/>
</dbReference>
<keyword evidence="4" id="KW-0255">Endonuclease</keyword>
<dbReference type="GO" id="GO:0000712">
    <property type="term" value="P:resolution of meiotic recombination intermediates"/>
    <property type="evidence" value="ECO:0000318"/>
    <property type="project" value="GO_Central"/>
</dbReference>
<dbReference type="Gene3D" id="1.10.150.20">
    <property type="entry name" value="5' to 3' exonuclease, C-terminal subdomain"/>
    <property type="match status" value="1"/>
</dbReference>
<dbReference type="GO" id="GO:0003697">
    <property type="term" value="F:single-stranded DNA binding"/>
    <property type="evidence" value="ECO:0000318"/>
    <property type="project" value="GO_Central"/>
</dbReference>
<comment type="subcellular location">
    <subcellularLocation>
        <location evidence="1">Nucleus</location>
    </subcellularLocation>
</comment>
<dbReference type="SUPFAM" id="SSF52980">
    <property type="entry name" value="Restriction endonuclease-like"/>
    <property type="match status" value="1"/>
</dbReference>
<dbReference type="GO" id="GO:0000110">
    <property type="term" value="C:nucleotide-excision repair factor 1 complex"/>
    <property type="evidence" value="ECO:0000318"/>
    <property type="project" value="GO_Central"/>
</dbReference>
<name>A9UP80_MONBE</name>
<dbReference type="GO" id="GO:0003684">
    <property type="term" value="F:damaged DNA binding"/>
    <property type="evidence" value="ECO:0000318"/>
    <property type="project" value="GO_Central"/>
</dbReference>
<evidence type="ECO:0000256" key="6">
    <source>
        <dbReference type="ARBA" id="ARBA00022801"/>
    </source>
</evidence>
<dbReference type="GO" id="GO:0000724">
    <property type="term" value="P:double-strand break repair via homologous recombination"/>
    <property type="evidence" value="ECO:0000318"/>
    <property type="project" value="GO_Central"/>
</dbReference>
<protein>
    <recommendedName>
        <fullName evidence="12">ERCC4 domain-containing protein</fullName>
    </recommendedName>
</protein>
<evidence type="ECO:0000256" key="9">
    <source>
        <dbReference type="ARBA" id="ARBA00023242"/>
    </source>
</evidence>
<evidence type="ECO:0000259" key="12">
    <source>
        <dbReference type="SMART" id="SM00891"/>
    </source>
</evidence>
<evidence type="ECO:0000256" key="1">
    <source>
        <dbReference type="ARBA" id="ARBA00004123"/>
    </source>
</evidence>
<evidence type="ECO:0000256" key="4">
    <source>
        <dbReference type="ARBA" id="ARBA00022759"/>
    </source>
</evidence>
<dbReference type="Proteomes" id="UP000001357">
    <property type="component" value="Unassembled WGS sequence"/>
</dbReference>
<reference evidence="13 14" key="1">
    <citation type="journal article" date="2008" name="Nature">
        <title>The genome of the choanoflagellate Monosiga brevicollis and the origin of metazoans.</title>
        <authorList>
            <consortium name="JGI Sequencing"/>
            <person name="King N."/>
            <person name="Westbrook M.J."/>
            <person name="Young S.L."/>
            <person name="Kuo A."/>
            <person name="Abedin M."/>
            <person name="Chapman J."/>
            <person name="Fairclough S."/>
            <person name="Hellsten U."/>
            <person name="Isogai Y."/>
            <person name="Letunic I."/>
            <person name="Marr M."/>
            <person name="Pincus D."/>
            <person name="Putnam N."/>
            <person name="Rokas A."/>
            <person name="Wright K.J."/>
            <person name="Zuzow R."/>
            <person name="Dirks W."/>
            <person name="Good M."/>
            <person name="Goodstein D."/>
            <person name="Lemons D."/>
            <person name="Li W."/>
            <person name="Lyons J.B."/>
            <person name="Morris A."/>
            <person name="Nichols S."/>
            <person name="Richter D.J."/>
            <person name="Salamov A."/>
            <person name="Bork P."/>
            <person name="Lim W.A."/>
            <person name="Manning G."/>
            <person name="Miller W.T."/>
            <person name="McGinnis W."/>
            <person name="Shapiro H."/>
            <person name="Tjian R."/>
            <person name="Grigoriev I.V."/>
            <person name="Rokhsar D."/>
        </authorList>
    </citation>
    <scope>NUCLEOTIDE SEQUENCE [LARGE SCALE GENOMIC DNA]</scope>
    <source>
        <strain evidence="14">MX1 / ATCC 50154</strain>
    </source>
</reference>
<evidence type="ECO:0000313" key="14">
    <source>
        <dbReference type="Proteomes" id="UP000001357"/>
    </source>
</evidence>
<dbReference type="OMA" id="THILDIM"/>
<dbReference type="EMBL" id="CH991543">
    <property type="protein sequence ID" value="EDQ92827.1"/>
    <property type="molecule type" value="Genomic_DNA"/>
</dbReference>
<dbReference type="eggNOG" id="KOG0442">
    <property type="taxonomic scope" value="Eukaryota"/>
</dbReference>
<dbReference type="FunFam" id="3.40.50.10130:FF:000002">
    <property type="entry name" value="DNA repair endonuclease XPF"/>
    <property type="match status" value="1"/>
</dbReference>
<dbReference type="AlphaFoldDB" id="A9UP80"/>
<dbReference type="InterPro" id="IPR010994">
    <property type="entry name" value="RuvA_2-like"/>
</dbReference>